<keyword evidence="1" id="KW-0378">Hydrolase</keyword>
<sequence>MWGRGVLAVVGALVLAACQSPREALEHRAAEYGREVQVLALESFPLLVVAPAQMPTANVLRVYLEGDGHAWVTPSQPSLDPTPRQSLVVDLAMQDPTPSLYMARPCQFVSVPGCTPALWTSRRFSPEVLDSLGQALDRLKARYGNQGFELVGYSGGGALALLLAGRREDVWQVQTLAGNLSPAEWARMLELTPLEGSLEPLQYRERLARIPQRHLLGAEDRQVPADVAAFYARQLGEARCLELVSLPGVTHERGWQQAWPSWRQRSLACAPVERKD</sequence>
<dbReference type="PROSITE" id="PS51257">
    <property type="entry name" value="PROKAR_LIPOPROTEIN"/>
    <property type="match status" value="1"/>
</dbReference>
<dbReference type="RefSeq" id="WP_112897881.1">
    <property type="nucleotide sequence ID" value="NZ_CP030750.1"/>
</dbReference>
<accession>A0AAD0L7W8</accession>
<dbReference type="SUPFAM" id="SSF53474">
    <property type="entry name" value="alpha/beta-Hydrolases"/>
    <property type="match status" value="1"/>
</dbReference>
<dbReference type="Gene3D" id="3.40.50.1820">
    <property type="entry name" value="alpha/beta hydrolase"/>
    <property type="match status" value="1"/>
</dbReference>
<evidence type="ECO:0000313" key="1">
    <source>
        <dbReference type="EMBL" id="AXA24355.1"/>
    </source>
</evidence>
<organism evidence="1 2">
    <name type="scientific">Pseudomonas putida</name>
    <name type="common">Arthrobacter siderocapsulatus</name>
    <dbReference type="NCBI Taxonomy" id="303"/>
    <lineage>
        <taxon>Bacteria</taxon>
        <taxon>Pseudomonadati</taxon>
        <taxon>Pseudomonadota</taxon>
        <taxon>Gammaproteobacteria</taxon>
        <taxon>Pseudomonadales</taxon>
        <taxon>Pseudomonadaceae</taxon>
        <taxon>Pseudomonas</taxon>
    </lineage>
</organism>
<dbReference type="Proteomes" id="UP000251617">
    <property type="component" value="Chromosome"/>
</dbReference>
<dbReference type="GO" id="GO:0016787">
    <property type="term" value="F:hydrolase activity"/>
    <property type="evidence" value="ECO:0007669"/>
    <property type="project" value="UniProtKB-KW"/>
</dbReference>
<dbReference type="AlphaFoldDB" id="A0AAD0L7W8"/>
<gene>
    <name evidence="1" type="ORF">C1S65_09620</name>
</gene>
<reference evidence="1 2" key="1">
    <citation type="submission" date="2018-06" db="EMBL/GenBank/DDBJ databases">
        <title>The genome of Pseudomonas putida NX-1, a lignin degrader.</title>
        <authorList>
            <person name="Xu Z."/>
        </authorList>
    </citation>
    <scope>NUCLEOTIDE SEQUENCE [LARGE SCALE GENOMIC DNA]</scope>
    <source>
        <strain evidence="1 2">NX-1</strain>
    </source>
</reference>
<evidence type="ECO:0000313" key="2">
    <source>
        <dbReference type="Proteomes" id="UP000251617"/>
    </source>
</evidence>
<proteinExistence type="predicted"/>
<name>A0AAD0L7W8_PSEPU</name>
<protein>
    <submittedName>
        <fullName evidence="1">Alpha/beta hydrolase</fullName>
    </submittedName>
</protein>
<dbReference type="EMBL" id="CP030750">
    <property type="protein sequence ID" value="AXA24355.1"/>
    <property type="molecule type" value="Genomic_DNA"/>
</dbReference>
<dbReference type="InterPro" id="IPR029058">
    <property type="entry name" value="AB_hydrolase_fold"/>
</dbReference>